<proteinExistence type="predicted"/>
<keyword evidence="1" id="KW-0143">Chaperone</keyword>
<dbReference type="RefSeq" id="WP_203165189.1">
    <property type="nucleotide sequence ID" value="NZ_JAEVLS010000001.1"/>
</dbReference>
<organism evidence="3 4">
    <name type="scientific">Steroidobacter gossypii</name>
    <dbReference type="NCBI Taxonomy" id="2805490"/>
    <lineage>
        <taxon>Bacteria</taxon>
        <taxon>Pseudomonadati</taxon>
        <taxon>Pseudomonadota</taxon>
        <taxon>Gammaproteobacteria</taxon>
        <taxon>Steroidobacterales</taxon>
        <taxon>Steroidobacteraceae</taxon>
        <taxon>Steroidobacter</taxon>
    </lineage>
</organism>
<protein>
    <submittedName>
        <fullName evidence="3">J domain-containing protein</fullName>
    </submittedName>
</protein>
<dbReference type="SUPFAM" id="SSF46565">
    <property type="entry name" value="Chaperone J-domain"/>
    <property type="match status" value="1"/>
</dbReference>
<keyword evidence="4" id="KW-1185">Reference proteome</keyword>
<dbReference type="EMBL" id="JAEVLS010000001">
    <property type="protein sequence ID" value="MBM0103203.1"/>
    <property type="molecule type" value="Genomic_DNA"/>
</dbReference>
<evidence type="ECO:0000313" key="3">
    <source>
        <dbReference type="EMBL" id="MBM0103203.1"/>
    </source>
</evidence>
<sequence>MSRKSLVHLPRKAARETASPDQVRFRYLIDRIEKAKRARADWDELVVEFKATHAERIHPLQGTLRQLTRDTVFLIDQLLDQKGWSRVDREALKDIARHTASMLLDVNPNDVEMRTIFDRHSAMSFQEKKQEEIEGLKEHAKEYMGIDLDDAEIESEEDLIERVYERMKEDEARRQERSSERPKSKRQERAEASAQNAKQVLREIYRKLASAVHPDREADAARRAEKNELMQQINRAYATNDLFTLLEAQMRLELIDPDHASKISGERLRQFNRLLSQQLESATEELRSLQSAFRVDYDIPYSRTITARDLHLATQRRAREIRAHIQQQKRFLEVLANKSATKRWLKEQRRFDDDWDEDEY</sequence>
<comment type="caution">
    <text evidence="3">The sequence shown here is derived from an EMBL/GenBank/DDBJ whole genome shotgun (WGS) entry which is preliminary data.</text>
</comment>
<dbReference type="InterPro" id="IPR036869">
    <property type="entry name" value="J_dom_sf"/>
</dbReference>
<evidence type="ECO:0000256" key="1">
    <source>
        <dbReference type="ARBA" id="ARBA00023186"/>
    </source>
</evidence>
<evidence type="ECO:0000256" key="2">
    <source>
        <dbReference type="SAM" id="MobiDB-lite"/>
    </source>
</evidence>
<gene>
    <name evidence="3" type="ORF">JM946_00520</name>
</gene>
<reference evidence="3 4" key="1">
    <citation type="journal article" date="2021" name="Int. J. Syst. Evol. Microbiol.">
        <title>Steroidobacter gossypii sp. nov., isolated from soil of cotton cropping field.</title>
        <authorList>
            <person name="Huang R."/>
            <person name="Yang S."/>
            <person name="Zhen C."/>
            <person name="Liu W."/>
        </authorList>
    </citation>
    <scope>NUCLEOTIDE SEQUENCE [LARGE SCALE GENOMIC DNA]</scope>
    <source>
        <strain evidence="3 4">S1-65</strain>
    </source>
</reference>
<accession>A0ABS1WQF4</accession>
<evidence type="ECO:0000313" key="4">
    <source>
        <dbReference type="Proteomes" id="UP000661077"/>
    </source>
</evidence>
<dbReference type="Gene3D" id="1.10.287.110">
    <property type="entry name" value="DnaJ domain"/>
    <property type="match status" value="1"/>
</dbReference>
<dbReference type="Proteomes" id="UP000661077">
    <property type="component" value="Unassembled WGS sequence"/>
</dbReference>
<feature type="compositionally biased region" description="Basic and acidic residues" evidence="2">
    <location>
        <begin position="168"/>
        <end position="191"/>
    </location>
</feature>
<name>A0ABS1WQF4_9GAMM</name>
<feature type="region of interest" description="Disordered" evidence="2">
    <location>
        <begin position="168"/>
        <end position="196"/>
    </location>
</feature>